<dbReference type="PANTHER" id="PTHR11236">
    <property type="entry name" value="AMINOBENZOATE/ANTHRANILATE SYNTHASE"/>
    <property type="match status" value="1"/>
</dbReference>
<dbReference type="GO" id="GO:0000162">
    <property type="term" value="P:L-tryptophan biosynthetic process"/>
    <property type="evidence" value="ECO:0007669"/>
    <property type="project" value="TreeGrafter"/>
</dbReference>
<reference evidence="15" key="1">
    <citation type="journal article" date="2015" name="PLoS Genet.">
        <title>The dynamic genome and transcriptome of the human fungal pathogen Blastomyces and close relative Emmonsia.</title>
        <authorList>
            <person name="Munoz J.F."/>
            <person name="Gauthier G.M."/>
            <person name="Desjardins C.A."/>
            <person name="Gallo J.E."/>
            <person name="Holder J."/>
            <person name="Sullivan T.D."/>
            <person name="Marty A.J."/>
            <person name="Carmen J.C."/>
            <person name="Chen Z."/>
            <person name="Ding L."/>
            <person name="Gujja S."/>
            <person name="Magrini V."/>
            <person name="Misas E."/>
            <person name="Mitreva M."/>
            <person name="Priest M."/>
            <person name="Saif S."/>
            <person name="Whiston E.A."/>
            <person name="Young S."/>
            <person name="Zeng Q."/>
            <person name="Goldman W.E."/>
            <person name="Mardis E.R."/>
            <person name="Taylor J.W."/>
            <person name="McEwen J.G."/>
            <person name="Clay O.K."/>
            <person name="Klein B.S."/>
            <person name="Cuomo C.A."/>
        </authorList>
    </citation>
    <scope>NUCLEOTIDE SEQUENCE [LARGE SCALE GENOMIC DNA]</scope>
    <source>
        <strain evidence="15">UAMH 139</strain>
    </source>
</reference>
<keyword evidence="5" id="KW-0808">Transferase</keyword>
<dbReference type="InterPro" id="IPR010117">
    <property type="entry name" value="PabB_fungal"/>
</dbReference>
<proteinExistence type="inferred from homology"/>
<feature type="compositionally biased region" description="Low complexity" evidence="10">
    <location>
        <begin position="808"/>
        <end position="823"/>
    </location>
</feature>
<comment type="catalytic activity">
    <reaction evidence="1">
        <text>chorismate + L-glutamine = 4-amino-4-deoxychorismate + L-glutamate</text>
        <dbReference type="Rhea" id="RHEA:11672"/>
        <dbReference type="ChEBI" id="CHEBI:29748"/>
        <dbReference type="ChEBI" id="CHEBI:29985"/>
        <dbReference type="ChEBI" id="CHEBI:58359"/>
        <dbReference type="ChEBI" id="CHEBI:58406"/>
        <dbReference type="EC" id="2.6.1.85"/>
    </reaction>
</comment>
<evidence type="ECO:0000256" key="10">
    <source>
        <dbReference type="SAM" id="MobiDB-lite"/>
    </source>
</evidence>
<dbReference type="InterPro" id="IPR015890">
    <property type="entry name" value="Chorismate_C"/>
</dbReference>
<feature type="domain" description="Glutamine amidotransferase" evidence="11">
    <location>
        <begin position="16"/>
        <end position="215"/>
    </location>
</feature>
<dbReference type="InterPro" id="IPR006805">
    <property type="entry name" value="Anth_synth_I_N"/>
</dbReference>
<protein>
    <recommendedName>
        <fullName evidence="4">aminodeoxychorismate synthase</fullName>
        <ecNumber evidence="4">2.6.1.85</ecNumber>
    </recommendedName>
    <alternativeName>
        <fullName evidence="8">Para-aminobenzoate synthase</fullName>
    </alternativeName>
    <alternativeName>
        <fullName evidence="9">p-aminobenzoic acid synthase</fullName>
    </alternativeName>
</protein>
<dbReference type="Gene3D" id="3.60.120.10">
    <property type="entry name" value="Anthranilate synthase"/>
    <property type="match status" value="1"/>
</dbReference>
<feature type="region of interest" description="Disordered" evidence="10">
    <location>
        <begin position="804"/>
        <end position="883"/>
    </location>
</feature>
<organism evidence="14 15">
    <name type="scientific">Blastomyces silverae</name>
    <dbReference type="NCBI Taxonomy" id="2060906"/>
    <lineage>
        <taxon>Eukaryota</taxon>
        <taxon>Fungi</taxon>
        <taxon>Dikarya</taxon>
        <taxon>Ascomycota</taxon>
        <taxon>Pezizomycotina</taxon>
        <taxon>Eurotiomycetes</taxon>
        <taxon>Eurotiomycetidae</taxon>
        <taxon>Onygenales</taxon>
        <taxon>Ajellomycetaceae</taxon>
        <taxon>Blastomyces</taxon>
    </lineage>
</organism>
<dbReference type="Gene3D" id="3.40.50.880">
    <property type="match status" value="1"/>
</dbReference>
<dbReference type="UniPathway" id="UPA00077">
    <property type="reaction ID" value="UER00149"/>
</dbReference>
<feature type="domain" description="Anthranilate synthase component I N-terminal" evidence="13">
    <location>
        <begin position="301"/>
        <end position="428"/>
    </location>
</feature>
<evidence type="ECO:0000256" key="1">
    <source>
        <dbReference type="ARBA" id="ARBA00001000"/>
    </source>
</evidence>
<keyword evidence="15" id="KW-1185">Reference proteome</keyword>
<gene>
    <name evidence="14" type="ORF">EMPG_12728</name>
</gene>
<dbReference type="Pfam" id="PF04715">
    <property type="entry name" value="Anth_synt_I_N"/>
    <property type="match status" value="1"/>
</dbReference>
<dbReference type="AlphaFoldDB" id="A0A0H1BLK1"/>
<dbReference type="InterPro" id="IPR005801">
    <property type="entry name" value="ADC_synthase"/>
</dbReference>
<evidence type="ECO:0000256" key="2">
    <source>
        <dbReference type="ARBA" id="ARBA00005009"/>
    </source>
</evidence>
<evidence type="ECO:0000313" key="14">
    <source>
        <dbReference type="EMBL" id="KLJ12210.1"/>
    </source>
</evidence>
<evidence type="ECO:0000256" key="5">
    <source>
        <dbReference type="ARBA" id="ARBA00022679"/>
    </source>
</evidence>
<dbReference type="GO" id="GO:0008153">
    <property type="term" value="P:4-aminobenzoate biosynthetic process"/>
    <property type="evidence" value="ECO:0007669"/>
    <property type="project" value="TreeGrafter"/>
</dbReference>
<comment type="pathway">
    <text evidence="2">Cofactor biosynthesis; tetrahydrofolate biosynthesis; 4-aminobenzoate from chorismate: step 1/2.</text>
</comment>
<dbReference type="SUPFAM" id="SSF56322">
    <property type="entry name" value="ADC synthase"/>
    <property type="match status" value="1"/>
</dbReference>
<evidence type="ECO:0000256" key="7">
    <source>
        <dbReference type="ARBA" id="ARBA00022962"/>
    </source>
</evidence>
<dbReference type="InterPro" id="IPR019999">
    <property type="entry name" value="Anth_synth_I-like"/>
</dbReference>
<comment type="similarity">
    <text evidence="3">In the C-terminal section; belongs to the anthranilate synthase component I family.</text>
</comment>
<dbReference type="OrthoDB" id="64220at2759"/>
<dbReference type="SUPFAM" id="SSF52317">
    <property type="entry name" value="Class I glutamine amidotransferase-like"/>
    <property type="match status" value="1"/>
</dbReference>
<dbReference type="Pfam" id="PF00117">
    <property type="entry name" value="GATase"/>
    <property type="match status" value="1"/>
</dbReference>
<evidence type="ECO:0000256" key="3">
    <source>
        <dbReference type="ARBA" id="ARBA00005970"/>
    </source>
</evidence>
<evidence type="ECO:0000259" key="12">
    <source>
        <dbReference type="Pfam" id="PF00425"/>
    </source>
</evidence>
<accession>A0A0H1BLK1</accession>
<evidence type="ECO:0000256" key="8">
    <source>
        <dbReference type="ARBA" id="ARBA00031329"/>
    </source>
</evidence>
<evidence type="ECO:0000256" key="4">
    <source>
        <dbReference type="ARBA" id="ARBA00013139"/>
    </source>
</evidence>
<evidence type="ECO:0000259" key="11">
    <source>
        <dbReference type="Pfam" id="PF00117"/>
    </source>
</evidence>
<keyword evidence="7" id="KW-0315">Glutamine amidotransferase</keyword>
<dbReference type="GO" id="GO:0005737">
    <property type="term" value="C:cytoplasm"/>
    <property type="evidence" value="ECO:0007669"/>
    <property type="project" value="TreeGrafter"/>
</dbReference>
<dbReference type="PRINTS" id="PR00097">
    <property type="entry name" value="ANTSNTHASEII"/>
</dbReference>
<dbReference type="GO" id="GO:0046820">
    <property type="term" value="F:4-amino-4-deoxychorismate synthase activity"/>
    <property type="evidence" value="ECO:0007669"/>
    <property type="project" value="UniProtKB-EC"/>
</dbReference>
<dbReference type="GO" id="GO:0046654">
    <property type="term" value="P:tetrahydrofolate biosynthetic process"/>
    <property type="evidence" value="ECO:0007669"/>
    <property type="project" value="UniProtKB-UniPathway"/>
</dbReference>
<sequence>MTRKKPKVKGPQRIIYIDAYDSFSRNVVDLIECTLDVVVTVMKIDDPEWPEDREAFINGYDAIVAGPGPGTPTNPKDVGIMGDIWEWNVPVLGVCLGFQSLCLNYGASIRKLPEPRHGKVVTFAHSGTDIFDNLPASFDVTLYHSLQVDLGHELEASGDISDRQLCWSSSAKCPDLVPLAWFRDSATPGEANLMAVRHRAKPLWGVQFHPESCKSDTACRDMIKNWWTSVVEHNSKFRQVIKGSFKFRDPLAMGDAPFEASDEILEWCSSSTSTSSYQTFDRGYLTTEKICELVDAPEAPCVVLDSNSRYSIISVLSPGSWSLEYSLSTRTSTFSRLSGLKSSKEYCQEHYDVWELLRRILSKKKVLAGCSSLPFWGGFMGYFSYEMGLADLDNEMTPKVTGSDGATDVGLLWVERSIVIDQKAQKIHVQSIREFDEQPGEWIDLITKRLLGFAYTNSMDSIMLNLAVTSHHKVEDSNYLLRMKYSDEQLANMMVKGSKIIKPDEYVYKAKIAKCQEYIRDGESYELCLTDQTKVALPRCQYKQEATLRPWILYRRLRKYTPAAYGAFARIGSAAIISSSPECFLQYDRNCQIDMKPMKGTVKKSEGMTLEKAKEILDTPKEMGENLMIADLVRHDLFNVCNSGGVTVHKLLEVEDHGRVYQLITHIRGNPQTVAPAARHWASAKLREKNTPHDYSALRECLPPGSMTGAPKKRSCQILQKIEGEKRGIYSGVMGYFDAGGRACFSVLIRTAYCWNNTTDKEEVWRIGAGGAVTALSTPEGEWDEMVTKLDTVLGIFRSSAEGDGDADAGAGVNGDGNAADAGQQTKRSVLRDVLRDYPGYGPDPKYTNGSKRHTTIEGEDGDSSLPAHENKPVSPGRRSSRT</sequence>
<dbReference type="GO" id="GO:0046656">
    <property type="term" value="P:folic acid biosynthetic process"/>
    <property type="evidence" value="ECO:0007669"/>
    <property type="project" value="UniProtKB-KW"/>
</dbReference>
<dbReference type="Proteomes" id="UP000053573">
    <property type="component" value="Unassembled WGS sequence"/>
</dbReference>
<dbReference type="PROSITE" id="PS51273">
    <property type="entry name" value="GATASE_TYPE_1"/>
    <property type="match status" value="1"/>
</dbReference>
<comment type="caution">
    <text evidence="14">The sequence shown here is derived from an EMBL/GenBank/DDBJ whole genome shotgun (WGS) entry which is preliminary data.</text>
</comment>
<dbReference type="PANTHER" id="PTHR11236:SF18">
    <property type="entry name" value="AMINODEOXYCHORISMATE SYNTHASE"/>
    <property type="match status" value="1"/>
</dbReference>
<name>A0A0H1BLK1_9EURO</name>
<keyword evidence="6" id="KW-0289">Folate biosynthesis</keyword>
<dbReference type="InterPro" id="IPR017926">
    <property type="entry name" value="GATASE"/>
</dbReference>
<dbReference type="CDD" id="cd01743">
    <property type="entry name" value="GATase1_Anthranilate_Synthase"/>
    <property type="match status" value="1"/>
</dbReference>
<dbReference type="STRING" id="2060906.A0A0H1BLK1"/>
<evidence type="ECO:0000259" key="13">
    <source>
        <dbReference type="Pfam" id="PF04715"/>
    </source>
</evidence>
<evidence type="ECO:0000256" key="6">
    <source>
        <dbReference type="ARBA" id="ARBA00022909"/>
    </source>
</evidence>
<dbReference type="EC" id="2.6.1.85" evidence="4"/>
<dbReference type="InterPro" id="IPR006221">
    <property type="entry name" value="TrpG/PapA_dom"/>
</dbReference>
<evidence type="ECO:0000256" key="9">
    <source>
        <dbReference type="ARBA" id="ARBA00031904"/>
    </source>
</evidence>
<dbReference type="InterPro" id="IPR029062">
    <property type="entry name" value="Class_I_gatase-like"/>
</dbReference>
<evidence type="ECO:0000313" key="15">
    <source>
        <dbReference type="Proteomes" id="UP000053573"/>
    </source>
</evidence>
<dbReference type="Pfam" id="PF00425">
    <property type="entry name" value="Chorismate_bind"/>
    <property type="match status" value="1"/>
</dbReference>
<dbReference type="EMBL" id="LDEV01001104">
    <property type="protein sequence ID" value="KLJ12210.1"/>
    <property type="molecule type" value="Genomic_DNA"/>
</dbReference>
<feature type="domain" description="Chorismate-utilising enzyme C-terminal" evidence="12">
    <location>
        <begin position="507"/>
        <end position="789"/>
    </location>
</feature>
<dbReference type="NCBIfam" id="TIGR01823">
    <property type="entry name" value="PabB-fungal"/>
    <property type="match status" value="1"/>
</dbReference>